<dbReference type="Pfam" id="PF02574">
    <property type="entry name" value="S-methyl_trans"/>
    <property type="match status" value="1"/>
</dbReference>
<evidence type="ECO:0000256" key="2">
    <source>
        <dbReference type="ARBA" id="ARBA00022679"/>
    </source>
</evidence>
<evidence type="ECO:0000256" key="3">
    <source>
        <dbReference type="ARBA" id="ARBA00022723"/>
    </source>
</evidence>
<dbReference type="GO" id="GO:0046872">
    <property type="term" value="F:metal ion binding"/>
    <property type="evidence" value="ECO:0007669"/>
    <property type="project" value="UniProtKB-KW"/>
</dbReference>
<dbReference type="GO" id="GO:0032259">
    <property type="term" value="P:methylation"/>
    <property type="evidence" value="ECO:0007669"/>
    <property type="project" value="UniProtKB-KW"/>
</dbReference>
<dbReference type="PROSITE" id="PS50970">
    <property type="entry name" value="HCY"/>
    <property type="match status" value="1"/>
</dbReference>
<keyword evidence="1" id="KW-0489">Methyltransferase</keyword>
<dbReference type="InterPro" id="IPR003726">
    <property type="entry name" value="HCY_dom"/>
</dbReference>
<dbReference type="SUPFAM" id="SSF82282">
    <property type="entry name" value="Homocysteine S-methyltransferase"/>
    <property type="match status" value="1"/>
</dbReference>
<reference evidence="6" key="1">
    <citation type="submission" date="2018-05" db="EMBL/GenBank/DDBJ databases">
        <authorList>
            <person name="Lanie J.A."/>
            <person name="Ng W.-L."/>
            <person name="Kazmierczak K.M."/>
            <person name="Andrzejewski T.M."/>
            <person name="Davidsen T.M."/>
            <person name="Wayne K.J."/>
            <person name="Tettelin H."/>
            <person name="Glass J.I."/>
            <person name="Rusch D."/>
            <person name="Podicherti R."/>
            <person name="Tsui H.-C.T."/>
            <person name="Winkler M.E."/>
        </authorList>
    </citation>
    <scope>NUCLEOTIDE SEQUENCE</scope>
</reference>
<evidence type="ECO:0000313" key="6">
    <source>
        <dbReference type="EMBL" id="SVA39892.1"/>
    </source>
</evidence>
<keyword evidence="2" id="KW-0808">Transferase</keyword>
<dbReference type="InterPro" id="IPR051486">
    <property type="entry name" value="Hcy_S-methyltransferase"/>
</dbReference>
<proteinExistence type="predicted"/>
<organism evidence="6">
    <name type="scientific">marine metagenome</name>
    <dbReference type="NCBI Taxonomy" id="408172"/>
    <lineage>
        <taxon>unclassified sequences</taxon>
        <taxon>metagenomes</taxon>
        <taxon>ecological metagenomes</taxon>
    </lineage>
</organism>
<name>A0A381VHX4_9ZZZZ</name>
<dbReference type="Gene3D" id="3.20.20.330">
    <property type="entry name" value="Homocysteine-binding-like domain"/>
    <property type="match status" value="1"/>
</dbReference>
<keyword evidence="4" id="KW-0862">Zinc</keyword>
<dbReference type="PANTHER" id="PTHR46015">
    <property type="entry name" value="ZGC:172121"/>
    <property type="match status" value="1"/>
</dbReference>
<dbReference type="GO" id="GO:0009086">
    <property type="term" value="P:methionine biosynthetic process"/>
    <property type="evidence" value="ECO:0007669"/>
    <property type="project" value="TreeGrafter"/>
</dbReference>
<dbReference type="InterPro" id="IPR036589">
    <property type="entry name" value="HCY_dom_sf"/>
</dbReference>
<dbReference type="PANTHER" id="PTHR46015:SF1">
    <property type="entry name" value="HOMOCYSTEINE S-METHYLTRANSFERASE-LIKE ISOFORM 1"/>
    <property type="match status" value="1"/>
</dbReference>
<feature type="domain" description="Hcy-binding" evidence="5">
    <location>
        <begin position="1"/>
        <end position="74"/>
    </location>
</feature>
<sequence length="74" mass="8421">MGSELIKRGLSLPNHIWSAEANTHHPKLVQKIHRQYVDAGADYIITNTFRTTPRAYQKTGLNRNKACQMAEKSL</sequence>
<gene>
    <name evidence="6" type="ORF">METZ01_LOCUS92746</name>
</gene>
<dbReference type="AlphaFoldDB" id="A0A381VHX4"/>
<evidence type="ECO:0000259" key="5">
    <source>
        <dbReference type="PROSITE" id="PS50970"/>
    </source>
</evidence>
<feature type="non-terminal residue" evidence="6">
    <location>
        <position position="74"/>
    </location>
</feature>
<dbReference type="EMBL" id="UINC01008874">
    <property type="protein sequence ID" value="SVA39892.1"/>
    <property type="molecule type" value="Genomic_DNA"/>
</dbReference>
<evidence type="ECO:0000256" key="4">
    <source>
        <dbReference type="ARBA" id="ARBA00022833"/>
    </source>
</evidence>
<evidence type="ECO:0000256" key="1">
    <source>
        <dbReference type="ARBA" id="ARBA00022603"/>
    </source>
</evidence>
<dbReference type="GO" id="GO:0033528">
    <property type="term" value="P:S-methylmethionine cycle"/>
    <property type="evidence" value="ECO:0007669"/>
    <property type="project" value="TreeGrafter"/>
</dbReference>
<accession>A0A381VHX4</accession>
<dbReference type="GO" id="GO:0008898">
    <property type="term" value="F:S-adenosylmethionine-homocysteine S-methyltransferase activity"/>
    <property type="evidence" value="ECO:0007669"/>
    <property type="project" value="TreeGrafter"/>
</dbReference>
<keyword evidence="3" id="KW-0479">Metal-binding</keyword>
<protein>
    <recommendedName>
        <fullName evidence="5">Hcy-binding domain-containing protein</fullName>
    </recommendedName>
</protein>